<proteinExistence type="inferred from homology"/>
<dbReference type="SUPFAM" id="SSF53383">
    <property type="entry name" value="PLP-dependent transferases"/>
    <property type="match status" value="1"/>
</dbReference>
<evidence type="ECO:0000313" key="5">
    <source>
        <dbReference type="Proteomes" id="UP000095544"/>
    </source>
</evidence>
<protein>
    <submittedName>
        <fullName evidence="4">2,2-dialkylglycine decarboxylase</fullName>
        <ecNumber evidence="4">4.1.1.64</ecNumber>
    </submittedName>
</protein>
<keyword evidence="2 3" id="KW-0663">Pyridoxal phosphate</keyword>
<dbReference type="EC" id="4.1.1.64" evidence="4"/>
<dbReference type="Gene3D" id="3.90.1150.10">
    <property type="entry name" value="Aspartate Aminotransferase, domain 1"/>
    <property type="match status" value="1"/>
</dbReference>
<dbReference type="GO" id="GO:0008483">
    <property type="term" value="F:transaminase activity"/>
    <property type="evidence" value="ECO:0007669"/>
    <property type="project" value="InterPro"/>
</dbReference>
<dbReference type="Gene3D" id="3.40.640.10">
    <property type="entry name" value="Type I PLP-dependent aspartate aminotransferase-like (Major domain)"/>
    <property type="match status" value="1"/>
</dbReference>
<evidence type="ECO:0000256" key="2">
    <source>
        <dbReference type="ARBA" id="ARBA00022898"/>
    </source>
</evidence>
<dbReference type="InterPro" id="IPR015421">
    <property type="entry name" value="PyrdxlP-dep_Trfase_major"/>
</dbReference>
<sequence>MTTLEKDKQYLIQCYTTDDIVFTNGKGMYMYDEAGKKYLDFSGQFSACTLGHGNEELIEALKEQLEKLVSVTSCFATEERAALAEKMAEISPEGLDKVMFGCTGSDANEFALKLAKYYRGGGRVISFRRGFHGSTAGAAAATGKSEMIQENSGISELLPRGFVHSAPPYCYHCDFGKEPGTCGLQCLKYLEQTMLHEGGDRIAAVISEPIFAAGGVIVPPPGFWKGVRELCDKFGALLIFDEVVTGIGQTGTMFACQYEDVTPDILVTGKGLTSGYVPGSAVLCRSEIGEAMSQISLHGHTHSCYPLTCRSALKNIEIIERDNLVENSRVTGEYLHKKLLGLKEKYDVIKDVRGRGLLQGIEIEGSSHADKYVLGQELYETMLQSGLITELESRKNLENVVIVMHPALITSRENVDEAVEIIDKSLQSCIK</sequence>
<evidence type="ECO:0000256" key="1">
    <source>
        <dbReference type="ARBA" id="ARBA00008954"/>
    </source>
</evidence>
<name>A0A174D4K1_9FIRM</name>
<dbReference type="CDD" id="cd00610">
    <property type="entry name" value="OAT_like"/>
    <property type="match status" value="1"/>
</dbReference>
<dbReference type="InterPro" id="IPR015424">
    <property type="entry name" value="PyrdxlP-dep_Trfase"/>
</dbReference>
<dbReference type="GO" id="GO:0047432">
    <property type="term" value="F:2,2-dialkylglycine decarboxylase (pyruvate) activity"/>
    <property type="evidence" value="ECO:0007669"/>
    <property type="project" value="UniProtKB-EC"/>
</dbReference>
<reference evidence="4 5" key="1">
    <citation type="submission" date="2015-09" db="EMBL/GenBank/DDBJ databases">
        <authorList>
            <consortium name="Pathogen Informatics"/>
        </authorList>
    </citation>
    <scope>NUCLEOTIDE SEQUENCE [LARGE SCALE GENOMIC DNA]</scope>
    <source>
        <strain evidence="4 5">2789STDY5834876</strain>
    </source>
</reference>
<dbReference type="PANTHER" id="PTHR43094:SF1">
    <property type="entry name" value="AMINOTRANSFERASE CLASS-III"/>
    <property type="match status" value="1"/>
</dbReference>
<dbReference type="OrthoDB" id="9807885at2"/>
<dbReference type="AlphaFoldDB" id="A0A174D4K1"/>
<dbReference type="STRING" id="39482.ERS852491_01547"/>
<dbReference type="GO" id="GO:0030170">
    <property type="term" value="F:pyridoxal phosphate binding"/>
    <property type="evidence" value="ECO:0007669"/>
    <property type="project" value="InterPro"/>
</dbReference>
<evidence type="ECO:0000256" key="3">
    <source>
        <dbReference type="RuleBase" id="RU003560"/>
    </source>
</evidence>
<dbReference type="EMBL" id="CYZU01000011">
    <property type="protein sequence ID" value="CUO20177.1"/>
    <property type="molecule type" value="Genomic_DNA"/>
</dbReference>
<organism evidence="4 5">
    <name type="scientific">Faecalicatena contorta</name>
    <dbReference type="NCBI Taxonomy" id="39482"/>
    <lineage>
        <taxon>Bacteria</taxon>
        <taxon>Bacillati</taxon>
        <taxon>Bacillota</taxon>
        <taxon>Clostridia</taxon>
        <taxon>Lachnospirales</taxon>
        <taxon>Lachnospiraceae</taxon>
        <taxon>Faecalicatena</taxon>
    </lineage>
</organism>
<dbReference type="PIRSF" id="PIRSF000521">
    <property type="entry name" value="Transaminase_4ab_Lys_Orn"/>
    <property type="match status" value="1"/>
</dbReference>
<comment type="similarity">
    <text evidence="1 3">Belongs to the class-III pyridoxal-phosphate-dependent aminotransferase family.</text>
</comment>
<dbReference type="Pfam" id="PF00202">
    <property type="entry name" value="Aminotran_3"/>
    <property type="match status" value="1"/>
</dbReference>
<dbReference type="PANTHER" id="PTHR43094">
    <property type="entry name" value="AMINOTRANSFERASE"/>
    <property type="match status" value="1"/>
</dbReference>
<dbReference type="InterPro" id="IPR005814">
    <property type="entry name" value="Aminotrans_3"/>
</dbReference>
<gene>
    <name evidence="4" type="primary">dgdA</name>
    <name evidence="4" type="ORF">ERS852491_01547</name>
</gene>
<evidence type="ECO:0000313" key="4">
    <source>
        <dbReference type="EMBL" id="CUO20177.1"/>
    </source>
</evidence>
<dbReference type="InterPro" id="IPR015422">
    <property type="entry name" value="PyrdxlP-dep_Trfase_small"/>
</dbReference>
<dbReference type="Proteomes" id="UP000095544">
    <property type="component" value="Unassembled WGS sequence"/>
</dbReference>
<accession>A0A174D4K1</accession>
<dbReference type="RefSeq" id="WP_055152419.1">
    <property type="nucleotide sequence ID" value="NZ_CYZU01000011.1"/>
</dbReference>
<keyword evidence="4" id="KW-0456">Lyase</keyword>